<accession>M2S745</accession>
<evidence type="ECO:0000313" key="2">
    <source>
        <dbReference type="EMBL" id="EMD62963.1"/>
    </source>
</evidence>
<dbReference type="KEGG" id="bsc:COCSADRAFT_37841"/>
<reference evidence="2 3" key="1">
    <citation type="journal article" date="2012" name="PLoS Pathog.">
        <title>Diverse lifestyles and strategies of plant pathogenesis encoded in the genomes of eighteen Dothideomycetes fungi.</title>
        <authorList>
            <person name="Ohm R.A."/>
            <person name="Feau N."/>
            <person name="Henrissat B."/>
            <person name="Schoch C.L."/>
            <person name="Horwitz B.A."/>
            <person name="Barry K.W."/>
            <person name="Condon B.J."/>
            <person name="Copeland A.C."/>
            <person name="Dhillon B."/>
            <person name="Glaser F."/>
            <person name="Hesse C.N."/>
            <person name="Kosti I."/>
            <person name="LaButti K."/>
            <person name="Lindquist E.A."/>
            <person name="Lucas S."/>
            <person name="Salamov A.A."/>
            <person name="Bradshaw R.E."/>
            <person name="Ciuffetti L."/>
            <person name="Hamelin R.C."/>
            <person name="Kema G.H.J."/>
            <person name="Lawrence C."/>
            <person name="Scott J.A."/>
            <person name="Spatafora J.W."/>
            <person name="Turgeon B.G."/>
            <person name="de Wit P.J.G.M."/>
            <person name="Zhong S."/>
            <person name="Goodwin S.B."/>
            <person name="Grigoriev I.V."/>
        </authorList>
    </citation>
    <scope>NUCLEOTIDE SEQUENCE [LARGE SCALE GENOMIC DNA]</scope>
    <source>
        <strain evidence="3">ND90Pr / ATCC 201652</strain>
    </source>
</reference>
<keyword evidence="1" id="KW-0472">Membrane</keyword>
<keyword evidence="3" id="KW-1185">Reference proteome</keyword>
<keyword evidence="1" id="KW-0812">Transmembrane</keyword>
<dbReference type="EMBL" id="KB445645">
    <property type="protein sequence ID" value="EMD62963.1"/>
    <property type="molecule type" value="Genomic_DNA"/>
</dbReference>
<gene>
    <name evidence="2" type="ORF">COCSADRAFT_37841</name>
</gene>
<dbReference type="HOGENOM" id="CLU_2014860_0_0_1"/>
<protein>
    <submittedName>
        <fullName evidence="2">Uncharacterized protein</fullName>
    </submittedName>
</protein>
<evidence type="ECO:0000256" key="1">
    <source>
        <dbReference type="SAM" id="Phobius"/>
    </source>
</evidence>
<keyword evidence="1" id="KW-1133">Transmembrane helix</keyword>
<sequence length="149" mass="15822">MPRDCSSHIPVLYLHSIVLSPINLVSAALIPAPRNNLNAKRLEQNLGQRANATFSSQMCQTSESPKLQASARALHRTSGVVCVITFPKGALSPMVLTAGVARNTSQGRIAGRTQIDFVPGSPANALRVRFGFAIRSTQVIFLLGGSPSS</sequence>
<feature type="transmembrane region" description="Helical" evidence="1">
    <location>
        <begin position="12"/>
        <end position="32"/>
    </location>
</feature>
<dbReference type="Proteomes" id="UP000016934">
    <property type="component" value="Unassembled WGS sequence"/>
</dbReference>
<evidence type="ECO:0000313" key="3">
    <source>
        <dbReference type="Proteomes" id="UP000016934"/>
    </source>
</evidence>
<proteinExistence type="predicted"/>
<reference evidence="3" key="2">
    <citation type="journal article" date="2013" name="PLoS Genet.">
        <title>Comparative genome structure, secondary metabolite, and effector coding capacity across Cochliobolus pathogens.</title>
        <authorList>
            <person name="Condon B.J."/>
            <person name="Leng Y."/>
            <person name="Wu D."/>
            <person name="Bushley K.E."/>
            <person name="Ohm R.A."/>
            <person name="Otillar R."/>
            <person name="Martin J."/>
            <person name="Schackwitz W."/>
            <person name="Grimwood J."/>
            <person name="MohdZainudin N."/>
            <person name="Xue C."/>
            <person name="Wang R."/>
            <person name="Manning V.A."/>
            <person name="Dhillon B."/>
            <person name="Tu Z.J."/>
            <person name="Steffenson B.J."/>
            <person name="Salamov A."/>
            <person name="Sun H."/>
            <person name="Lowry S."/>
            <person name="LaButti K."/>
            <person name="Han J."/>
            <person name="Copeland A."/>
            <person name="Lindquist E."/>
            <person name="Barry K."/>
            <person name="Schmutz J."/>
            <person name="Baker S.E."/>
            <person name="Ciuffetti L.M."/>
            <person name="Grigoriev I.V."/>
            <person name="Zhong S."/>
            <person name="Turgeon B.G."/>
        </authorList>
    </citation>
    <scope>NUCLEOTIDE SEQUENCE [LARGE SCALE GENOMIC DNA]</scope>
    <source>
        <strain evidence="3">ND90Pr / ATCC 201652</strain>
    </source>
</reference>
<dbReference type="RefSeq" id="XP_007701010.1">
    <property type="nucleotide sequence ID" value="XM_007702820.1"/>
</dbReference>
<dbReference type="AlphaFoldDB" id="M2S745"/>
<name>M2S745_COCSN</name>
<organism evidence="2 3">
    <name type="scientific">Cochliobolus sativus (strain ND90Pr / ATCC 201652)</name>
    <name type="common">Common root rot and spot blotch fungus</name>
    <name type="synonym">Bipolaris sorokiniana</name>
    <dbReference type="NCBI Taxonomy" id="665912"/>
    <lineage>
        <taxon>Eukaryota</taxon>
        <taxon>Fungi</taxon>
        <taxon>Dikarya</taxon>
        <taxon>Ascomycota</taxon>
        <taxon>Pezizomycotina</taxon>
        <taxon>Dothideomycetes</taxon>
        <taxon>Pleosporomycetidae</taxon>
        <taxon>Pleosporales</taxon>
        <taxon>Pleosporineae</taxon>
        <taxon>Pleosporaceae</taxon>
        <taxon>Bipolaris</taxon>
    </lineage>
</organism>
<dbReference type="GeneID" id="19139104"/>